<dbReference type="GO" id="GO:0003677">
    <property type="term" value="F:DNA binding"/>
    <property type="evidence" value="ECO:0007669"/>
    <property type="project" value="UniProtKB-KW"/>
</dbReference>
<evidence type="ECO:0000256" key="2">
    <source>
        <dbReference type="ARBA" id="ARBA00023015"/>
    </source>
</evidence>
<feature type="domain" description="HTH lysR-type" evidence="5">
    <location>
        <begin position="1"/>
        <end position="57"/>
    </location>
</feature>
<dbReference type="InterPro" id="IPR036390">
    <property type="entry name" value="WH_DNA-bd_sf"/>
</dbReference>
<dbReference type="PANTHER" id="PTHR30537">
    <property type="entry name" value="HTH-TYPE TRANSCRIPTIONAL REGULATOR"/>
    <property type="match status" value="1"/>
</dbReference>
<dbReference type="InterPro" id="IPR058163">
    <property type="entry name" value="LysR-type_TF_proteobact-type"/>
</dbReference>
<reference evidence="6 7" key="1">
    <citation type="submission" date="2023-07" db="EMBL/GenBank/DDBJ databases">
        <title>Sorghum-associated microbial communities from plants grown in Nebraska, USA.</title>
        <authorList>
            <person name="Schachtman D."/>
        </authorList>
    </citation>
    <scope>NUCLEOTIDE SEQUENCE [LARGE SCALE GENOMIC DNA]</scope>
    <source>
        <strain evidence="6 7">BE308</strain>
    </source>
</reference>
<comment type="caution">
    <text evidence="6">The sequence shown here is derived from an EMBL/GenBank/DDBJ whole genome shotgun (WGS) entry which is preliminary data.</text>
</comment>
<comment type="similarity">
    <text evidence="1">Belongs to the LysR transcriptional regulatory family.</text>
</comment>
<evidence type="ECO:0000256" key="3">
    <source>
        <dbReference type="ARBA" id="ARBA00023125"/>
    </source>
</evidence>
<keyword evidence="3 6" id="KW-0238">DNA-binding</keyword>
<dbReference type="RefSeq" id="WP_310346805.1">
    <property type="nucleotide sequence ID" value="NZ_JAVDXO010000015.1"/>
</dbReference>
<dbReference type="PANTHER" id="PTHR30537:SF5">
    <property type="entry name" value="HTH-TYPE TRANSCRIPTIONAL ACTIVATOR TTDR-RELATED"/>
    <property type="match status" value="1"/>
</dbReference>
<evidence type="ECO:0000256" key="4">
    <source>
        <dbReference type="ARBA" id="ARBA00023163"/>
    </source>
</evidence>
<dbReference type="Pfam" id="PF03466">
    <property type="entry name" value="LysR_substrate"/>
    <property type="match status" value="1"/>
</dbReference>
<name>A0ABU1ZTW5_9BURK</name>
<protein>
    <submittedName>
        <fullName evidence="6">DNA-binding transcriptional LysR family regulator</fullName>
    </submittedName>
</protein>
<evidence type="ECO:0000259" key="5">
    <source>
        <dbReference type="PROSITE" id="PS50931"/>
    </source>
</evidence>
<dbReference type="InterPro" id="IPR005119">
    <property type="entry name" value="LysR_subst-bd"/>
</dbReference>
<dbReference type="Pfam" id="PF00126">
    <property type="entry name" value="HTH_1"/>
    <property type="match status" value="1"/>
</dbReference>
<dbReference type="InterPro" id="IPR036388">
    <property type="entry name" value="WH-like_DNA-bd_sf"/>
</dbReference>
<dbReference type="Proteomes" id="UP001268089">
    <property type="component" value="Unassembled WGS sequence"/>
</dbReference>
<dbReference type="Gene3D" id="3.40.190.290">
    <property type="match status" value="1"/>
</dbReference>
<proteinExistence type="inferred from homology"/>
<evidence type="ECO:0000313" key="7">
    <source>
        <dbReference type="Proteomes" id="UP001268089"/>
    </source>
</evidence>
<sequence>MIENLQAFIDVARYGTFSATAKARGVAVSSVSRQIDTLEASLGVRLFQRSSRRLLLTDAGELFLPRATDIAAELEDARAALLDAQAEPKGLLTVSVPAAFGRQHVTPVITSFLAKYPAIDLDLHLSDQWIDLSTQRADVAIRIGALPDSDLVATKLAPIRRLACASPDYLRRHGHPVVPEDLLQHSCLTVSSARVPTGWWSFPGVNQGHALAVKGRFKSDDTASLLQAGVAGLGVVHLASWLVYDQLASGALVQLFPPDDASGAKAVSAIHAVRLKGRSHAAKAQLFIDHLKSAIGSPPYWDREMLSKEKLFAQ</sequence>
<dbReference type="PROSITE" id="PS50931">
    <property type="entry name" value="HTH_LYSR"/>
    <property type="match status" value="1"/>
</dbReference>
<keyword evidence="7" id="KW-1185">Reference proteome</keyword>
<dbReference type="EMBL" id="JAVDXO010000015">
    <property type="protein sequence ID" value="MDR7308853.1"/>
    <property type="molecule type" value="Genomic_DNA"/>
</dbReference>
<keyword evidence="4" id="KW-0804">Transcription</keyword>
<dbReference type="InterPro" id="IPR000847">
    <property type="entry name" value="LysR_HTH_N"/>
</dbReference>
<evidence type="ECO:0000256" key="1">
    <source>
        <dbReference type="ARBA" id="ARBA00009437"/>
    </source>
</evidence>
<dbReference type="Gene3D" id="1.10.10.10">
    <property type="entry name" value="Winged helix-like DNA-binding domain superfamily/Winged helix DNA-binding domain"/>
    <property type="match status" value="1"/>
</dbReference>
<dbReference type="CDD" id="cd08422">
    <property type="entry name" value="PBP2_CrgA_like"/>
    <property type="match status" value="1"/>
</dbReference>
<accession>A0ABU1ZTW5</accession>
<keyword evidence="2" id="KW-0805">Transcription regulation</keyword>
<organism evidence="6 7">
    <name type="scientific">Rhodoferax saidenbachensis</name>
    <dbReference type="NCBI Taxonomy" id="1484693"/>
    <lineage>
        <taxon>Bacteria</taxon>
        <taxon>Pseudomonadati</taxon>
        <taxon>Pseudomonadota</taxon>
        <taxon>Betaproteobacteria</taxon>
        <taxon>Burkholderiales</taxon>
        <taxon>Comamonadaceae</taxon>
        <taxon>Rhodoferax</taxon>
    </lineage>
</organism>
<dbReference type="SUPFAM" id="SSF53850">
    <property type="entry name" value="Periplasmic binding protein-like II"/>
    <property type="match status" value="1"/>
</dbReference>
<dbReference type="SUPFAM" id="SSF46785">
    <property type="entry name" value="Winged helix' DNA-binding domain"/>
    <property type="match status" value="1"/>
</dbReference>
<gene>
    <name evidence="6" type="ORF">J2X15_004176</name>
</gene>
<evidence type="ECO:0000313" key="6">
    <source>
        <dbReference type="EMBL" id="MDR7308853.1"/>
    </source>
</evidence>